<evidence type="ECO:0000256" key="3">
    <source>
        <dbReference type="ARBA" id="ARBA00022741"/>
    </source>
</evidence>
<dbReference type="InterPro" id="IPR025110">
    <property type="entry name" value="AMP-bd_C"/>
</dbReference>
<comment type="function">
    <text evidence="5 7">Catalyzes the first step in the D-alanylation of lipoteichoic acid (LTA), the activation of D-alanine and its transfer onto the D-alanyl carrier protein (Dcp) DltC. In an ATP-dependent two-step reaction, forms a high energy D-alanyl-AMP intermediate, followed by transfer of the D-alanyl residue as a thiol ester to the phosphopantheinyl prosthetic group of the Dcp. D-alanylation of LTA plays an important role in modulating the properties of the cell wall in Gram-positive bacteria, influencing the net charge of the cell wall.</text>
</comment>
<protein>
    <recommendedName>
        <fullName evidence="7">D-alanine--D-alanyl carrier protein ligase</fullName>
        <shortName evidence="7">DCL</shortName>
        <ecNumber evidence="7">6.2.1.54</ecNumber>
    </recommendedName>
    <alternativeName>
        <fullName evidence="7">D-alanine--poly(phosphoribitol) ligase subunit 1</fullName>
    </alternativeName>
    <alternativeName>
        <fullName evidence="7">D-alanine-activating enzyme</fullName>
        <shortName evidence="7">DAE</shortName>
    </alternativeName>
</protein>
<dbReference type="InterPro" id="IPR010072">
    <property type="entry name" value="DltA"/>
</dbReference>
<dbReference type="Pfam" id="PF00501">
    <property type="entry name" value="AMP-binding"/>
    <property type="match status" value="1"/>
</dbReference>
<dbReference type="GO" id="GO:0047473">
    <property type="term" value="F:D-alanine [D-alanyl carrier protein] ligase activity"/>
    <property type="evidence" value="ECO:0007669"/>
    <property type="project" value="UniProtKB-UniRule"/>
</dbReference>
<dbReference type="InterPro" id="IPR020845">
    <property type="entry name" value="AMP-binding_CS"/>
</dbReference>
<feature type="binding site" evidence="7">
    <location>
        <position position="491"/>
    </location>
    <ligand>
        <name>D-alanine</name>
        <dbReference type="ChEBI" id="CHEBI:57416"/>
    </ligand>
</feature>
<dbReference type="EC" id="6.2.1.54" evidence="7"/>
<organism evidence="10 11">
    <name type="scientific">Vagococcus teuberi</name>
    <dbReference type="NCBI Taxonomy" id="519472"/>
    <lineage>
        <taxon>Bacteria</taxon>
        <taxon>Bacillati</taxon>
        <taxon>Bacillota</taxon>
        <taxon>Bacilli</taxon>
        <taxon>Lactobacillales</taxon>
        <taxon>Enterococcaceae</taxon>
        <taxon>Vagococcus</taxon>
    </lineage>
</organism>
<dbReference type="STRING" id="519472.BHY08_08135"/>
<keyword evidence="1 7" id="KW-0963">Cytoplasm</keyword>
<feature type="binding site" evidence="7">
    <location>
        <position position="298"/>
    </location>
    <ligand>
        <name>D-alanine</name>
        <dbReference type="ChEBI" id="CHEBI:57416"/>
    </ligand>
</feature>
<dbReference type="InterPro" id="IPR045851">
    <property type="entry name" value="AMP-bd_C_sf"/>
</dbReference>
<evidence type="ECO:0000259" key="9">
    <source>
        <dbReference type="Pfam" id="PF13193"/>
    </source>
</evidence>
<dbReference type="HAMAP" id="MF_00593">
    <property type="entry name" value="DltA"/>
    <property type="match status" value="1"/>
</dbReference>
<feature type="domain" description="AMP-dependent synthetase/ligase" evidence="8">
    <location>
        <begin position="20"/>
        <end position="357"/>
    </location>
</feature>
<keyword evidence="3 7" id="KW-0547">Nucleotide-binding</keyword>
<feature type="binding site" evidence="7">
    <location>
        <begin position="149"/>
        <end position="150"/>
    </location>
    <ligand>
        <name>ATP</name>
        <dbReference type="ChEBI" id="CHEBI:30616"/>
    </ligand>
</feature>
<dbReference type="NCBIfam" id="TIGR01734">
    <property type="entry name" value="D-ala-DACP-lig"/>
    <property type="match status" value="1"/>
</dbReference>
<dbReference type="PROSITE" id="PS00455">
    <property type="entry name" value="AMP_BINDING"/>
    <property type="match status" value="1"/>
</dbReference>
<feature type="domain" description="AMP-binding enzyme C-terminal" evidence="9">
    <location>
        <begin position="412"/>
        <end position="491"/>
    </location>
</feature>
<dbReference type="Pfam" id="PF13193">
    <property type="entry name" value="AMP-binding_C"/>
    <property type="match status" value="1"/>
</dbReference>
<dbReference type="SUPFAM" id="SSF56801">
    <property type="entry name" value="Acetyl-CoA synthetase-like"/>
    <property type="match status" value="1"/>
</dbReference>
<dbReference type="EMBL" id="CP017267">
    <property type="protein sequence ID" value="APB31792.1"/>
    <property type="molecule type" value="Genomic_DNA"/>
</dbReference>
<dbReference type="GO" id="GO:0005524">
    <property type="term" value="F:ATP binding"/>
    <property type="evidence" value="ECO:0007669"/>
    <property type="project" value="UniProtKB-KW"/>
</dbReference>
<dbReference type="InterPro" id="IPR000873">
    <property type="entry name" value="AMP-dep_synth/lig_dom"/>
</dbReference>
<dbReference type="RefSeq" id="WP_071457395.1">
    <property type="nucleotide sequence ID" value="NZ_CP017267.1"/>
</dbReference>
<dbReference type="NCBIfam" id="TIGR01733">
    <property type="entry name" value="AA-adenyl-dom"/>
    <property type="match status" value="1"/>
</dbReference>
<proteinExistence type="inferred from homology"/>
<dbReference type="PANTHER" id="PTHR45398:SF1">
    <property type="entry name" value="ENZYME, PUTATIVE (JCVI)-RELATED"/>
    <property type="match status" value="1"/>
</dbReference>
<dbReference type="CDD" id="cd05945">
    <property type="entry name" value="DltA"/>
    <property type="match status" value="1"/>
</dbReference>
<dbReference type="FunFam" id="3.30.300.30:FF:000012">
    <property type="entry name" value="D-alanine--D-alanyl carrier protein ligase"/>
    <property type="match status" value="1"/>
</dbReference>
<evidence type="ECO:0000256" key="1">
    <source>
        <dbReference type="ARBA" id="ARBA00022490"/>
    </source>
</evidence>
<name>A0A1J0A776_9ENTE</name>
<dbReference type="InterPro" id="IPR010071">
    <property type="entry name" value="AA_adenyl_dom"/>
</dbReference>
<evidence type="ECO:0000256" key="5">
    <source>
        <dbReference type="ARBA" id="ARBA00054605"/>
    </source>
</evidence>
<keyword evidence="2 7" id="KW-0436">Ligase</keyword>
<evidence type="ECO:0000313" key="10">
    <source>
        <dbReference type="EMBL" id="APB31792.1"/>
    </source>
</evidence>
<sequence>MLNEIVTKIKDISLNSEETVFFEEADRKYTYKELDELSDSLAGYLEETYPSKTPIIVYGGQEAMMVISFLACTKAGHSYVPIDDHTPKERVSMIVEEANASCVLSLSEWPLNTENVYNRETIISLMENNKNYLGKQVVCENDIYYIIFTSGTTGKPKGVQITYNNLISFTSWMLSDFDLKENQRFLCQAPFSFDLSVMDLYPALLTAGTLIPMPKTMIENFPLLFKSIPEMNLNVWVSTPSLIEMVLLNPEFDGEHLPSLENFEFCGEELPKNTAKKLLERFPNAKIFNTYGPTETTVAVTNISLDSDILDKYERVPLGKVKSDTEIHILNDKGEKLPDGEIGEIVISGPSVSVGYFNNPEKTNEVFFEFEGVPAYRTGDAGLLEDGLLFYKGRMDFQIKLNGYRMELGDIDHHLITLTEVRAACSVPKYNKAGKVQQLLAYIVLEEDVDASDERALTQRLKEDLNKTVMDYMVPHRFIYVENLPMTQNGKIDRKQLINEVNS</sequence>
<dbReference type="Gene3D" id="3.40.50.12780">
    <property type="entry name" value="N-terminal domain of ligase-like"/>
    <property type="match status" value="1"/>
</dbReference>
<evidence type="ECO:0000256" key="6">
    <source>
        <dbReference type="ARBA" id="ARBA00061336"/>
    </source>
</evidence>
<feature type="binding site" evidence="7">
    <location>
        <position position="380"/>
    </location>
    <ligand>
        <name>ATP</name>
        <dbReference type="ChEBI" id="CHEBI:30616"/>
    </ligand>
</feature>
<accession>A0A1J0A776</accession>
<feature type="binding site" evidence="7">
    <location>
        <begin position="289"/>
        <end position="294"/>
    </location>
    <ligand>
        <name>ATP</name>
        <dbReference type="ChEBI" id="CHEBI:30616"/>
    </ligand>
</feature>
<gene>
    <name evidence="7" type="primary">dltA</name>
    <name evidence="10" type="ORF">BHY08_08135</name>
</gene>
<dbReference type="NCBIfam" id="NF003417">
    <property type="entry name" value="PRK04813.1"/>
    <property type="match status" value="1"/>
</dbReference>
<dbReference type="UniPathway" id="UPA00556"/>
<evidence type="ECO:0000256" key="7">
    <source>
        <dbReference type="HAMAP-Rule" id="MF_00593"/>
    </source>
</evidence>
<reference evidence="10 11" key="1">
    <citation type="submission" date="2016-09" db="EMBL/GenBank/DDBJ databases">
        <title>Vagococcus teuberi sp. nov., isolated from the Malian artisanal sour milk fene.</title>
        <authorList>
            <person name="Wullschleger S."/>
            <person name="Seifert C."/>
            <person name="Baumgartner S."/>
            <person name="Lacroix C."/>
            <person name="Bonfoh B."/>
            <person name="Stevens M.J."/>
            <person name="Meile L."/>
        </authorList>
    </citation>
    <scope>NUCLEOTIDE SEQUENCE [LARGE SCALE GENOMIC DNA]</scope>
    <source>
        <strain evidence="10 11">DSM 21459</strain>
    </source>
</reference>
<dbReference type="InterPro" id="IPR042099">
    <property type="entry name" value="ANL_N_sf"/>
</dbReference>
<dbReference type="OrthoDB" id="9765680at2"/>
<comment type="similarity">
    <text evidence="6 7">Belongs to the ATP-dependent AMP-binding enzyme family. DltA subfamily.</text>
</comment>
<dbReference type="Proteomes" id="UP000191200">
    <property type="component" value="Chromosome"/>
</dbReference>
<evidence type="ECO:0000313" key="11">
    <source>
        <dbReference type="Proteomes" id="UP000191200"/>
    </source>
</evidence>
<dbReference type="KEGG" id="vte:BHY08_08135"/>
<comment type="pathway">
    <text evidence="7">Cell wall biogenesis; lipoteichoic acid biosynthesis.</text>
</comment>
<dbReference type="GO" id="GO:0005737">
    <property type="term" value="C:cytoplasm"/>
    <property type="evidence" value="ECO:0007669"/>
    <property type="project" value="UniProtKB-SubCell"/>
</dbReference>
<comment type="catalytic activity">
    <reaction evidence="7">
        <text>holo-[D-alanyl-carrier protein] + D-alanine + ATP = D-alanyl-[D-alanyl-carrier protein] + AMP + diphosphate</text>
        <dbReference type="Rhea" id="RHEA:55132"/>
        <dbReference type="Rhea" id="RHEA-COMP:14102"/>
        <dbReference type="Rhea" id="RHEA-COMP:14103"/>
        <dbReference type="ChEBI" id="CHEBI:30616"/>
        <dbReference type="ChEBI" id="CHEBI:33019"/>
        <dbReference type="ChEBI" id="CHEBI:57416"/>
        <dbReference type="ChEBI" id="CHEBI:64479"/>
        <dbReference type="ChEBI" id="CHEBI:138620"/>
        <dbReference type="ChEBI" id="CHEBI:456215"/>
        <dbReference type="EC" id="6.2.1.54"/>
    </reaction>
</comment>
<dbReference type="GO" id="GO:0070395">
    <property type="term" value="P:lipoteichoic acid biosynthetic process"/>
    <property type="evidence" value="ECO:0007669"/>
    <property type="project" value="UniProtKB-UniRule"/>
</dbReference>
<evidence type="ECO:0000259" key="8">
    <source>
        <dbReference type="Pfam" id="PF00501"/>
    </source>
</evidence>
<evidence type="ECO:0000256" key="4">
    <source>
        <dbReference type="ARBA" id="ARBA00022840"/>
    </source>
</evidence>
<comment type="subcellular location">
    <subcellularLocation>
        <location evidence="7">Cytoplasm</location>
    </subcellularLocation>
</comment>
<feature type="binding site" evidence="7">
    <location>
        <begin position="391"/>
        <end position="394"/>
    </location>
    <ligand>
        <name>ATP</name>
        <dbReference type="ChEBI" id="CHEBI:30616"/>
    </ligand>
</feature>
<keyword evidence="4 7" id="KW-0067">ATP-binding</keyword>
<keyword evidence="11" id="KW-1185">Reference proteome</keyword>
<dbReference type="Gene3D" id="3.30.300.30">
    <property type="match status" value="1"/>
</dbReference>
<feature type="binding site" evidence="7">
    <location>
        <position position="194"/>
    </location>
    <ligand>
        <name>D-alanine</name>
        <dbReference type="ChEBI" id="CHEBI:57416"/>
    </ligand>
</feature>
<dbReference type="InterPro" id="IPR044507">
    <property type="entry name" value="DltA-like"/>
</dbReference>
<evidence type="ECO:0000256" key="2">
    <source>
        <dbReference type="ARBA" id="ARBA00022598"/>
    </source>
</evidence>
<dbReference type="PANTHER" id="PTHR45398">
    <property type="match status" value="1"/>
</dbReference>
<dbReference type="AlphaFoldDB" id="A0A1J0A776"/>
<feature type="binding site" evidence="7">
    <location>
        <position position="491"/>
    </location>
    <ligand>
        <name>ATP</name>
        <dbReference type="ChEBI" id="CHEBI:30616"/>
    </ligand>
</feature>